<dbReference type="EMBL" id="BAABIL010000075">
    <property type="protein sequence ID" value="GAA4966326.1"/>
    <property type="molecule type" value="Genomic_DNA"/>
</dbReference>
<dbReference type="SUPFAM" id="SSF55729">
    <property type="entry name" value="Acyl-CoA N-acyltransferases (Nat)"/>
    <property type="match status" value="1"/>
</dbReference>
<gene>
    <name evidence="1" type="ORF">GCM10023225_06590</name>
</gene>
<evidence type="ECO:0000313" key="1">
    <source>
        <dbReference type="EMBL" id="GAA4966326.1"/>
    </source>
</evidence>
<keyword evidence="2" id="KW-1185">Reference proteome</keyword>
<dbReference type="InterPro" id="IPR016181">
    <property type="entry name" value="Acyl_CoA_acyltransferase"/>
</dbReference>
<comment type="caution">
    <text evidence="1">The sequence shown here is derived from an EMBL/GenBank/DDBJ whole genome shotgun (WGS) entry which is preliminary data.</text>
</comment>
<evidence type="ECO:0008006" key="3">
    <source>
        <dbReference type="Google" id="ProtNLM"/>
    </source>
</evidence>
<protein>
    <recommendedName>
        <fullName evidence="3">N-acetyltransferase domain-containing protein</fullName>
    </recommendedName>
</protein>
<sequence length="197" mass="22089">MPTLSHMTALTTDITVLDVLTDAQIAEAWGLYQAAFGPLAILAAQRHLMTEQEFREVMLDPRIEKHVGIDRDHGDRMCALGAVTGELSAVPLISEPYYAHRWPQFHAQKRIFYVVFVGVHPLYRGSGIFAALVEKIWRVLLEGGGVVCVDFCTYNDQELALPRLVSRMTDSFGGGVRTIRLDEQAFWAYEADPPAQR</sequence>
<accession>A0ABP9HB85</accession>
<reference evidence="2" key="1">
    <citation type="journal article" date="2019" name="Int. J. Syst. Evol. Microbiol.">
        <title>The Global Catalogue of Microorganisms (GCM) 10K type strain sequencing project: providing services to taxonomists for standard genome sequencing and annotation.</title>
        <authorList>
            <consortium name="The Broad Institute Genomics Platform"/>
            <consortium name="The Broad Institute Genome Sequencing Center for Infectious Disease"/>
            <person name="Wu L."/>
            <person name="Ma J."/>
        </authorList>
    </citation>
    <scope>NUCLEOTIDE SEQUENCE [LARGE SCALE GENOMIC DNA]</scope>
    <source>
        <strain evidence="2">JCM 18126</strain>
    </source>
</reference>
<organism evidence="1 2">
    <name type="scientific">Kineococcus glutinatus</name>
    <dbReference type="NCBI Taxonomy" id="1070872"/>
    <lineage>
        <taxon>Bacteria</taxon>
        <taxon>Bacillati</taxon>
        <taxon>Actinomycetota</taxon>
        <taxon>Actinomycetes</taxon>
        <taxon>Kineosporiales</taxon>
        <taxon>Kineosporiaceae</taxon>
        <taxon>Kineococcus</taxon>
    </lineage>
</organism>
<evidence type="ECO:0000313" key="2">
    <source>
        <dbReference type="Proteomes" id="UP001501195"/>
    </source>
</evidence>
<dbReference type="Proteomes" id="UP001501195">
    <property type="component" value="Unassembled WGS sequence"/>
</dbReference>
<name>A0ABP9HB85_9ACTN</name>
<proteinExistence type="predicted"/>
<dbReference type="Gene3D" id="3.40.630.30">
    <property type="match status" value="1"/>
</dbReference>